<dbReference type="Pfam" id="PF07722">
    <property type="entry name" value="Peptidase_C26"/>
    <property type="match status" value="1"/>
</dbReference>
<dbReference type="PROSITE" id="PS51273">
    <property type="entry name" value="GATASE_TYPE_1"/>
    <property type="match status" value="1"/>
</dbReference>
<dbReference type="SUPFAM" id="SSF52317">
    <property type="entry name" value="Class I glutamine amidotransferase-like"/>
    <property type="match status" value="1"/>
</dbReference>
<protein>
    <submittedName>
        <fullName evidence="1">Gamma-glutamyl-gamma-aminobutyrate hydrolase family protein</fullName>
    </submittedName>
</protein>
<keyword evidence="2" id="KW-1185">Reference proteome</keyword>
<accession>A0ABS5R2Y3</accession>
<reference evidence="1" key="1">
    <citation type="submission" date="2021-05" db="EMBL/GenBank/DDBJ databases">
        <authorList>
            <person name="Sun Q."/>
            <person name="Inoue M."/>
        </authorList>
    </citation>
    <scope>NUCLEOTIDE SEQUENCE</scope>
    <source>
        <strain evidence="1">VKM B-3255</strain>
    </source>
</reference>
<dbReference type="CDD" id="cd01745">
    <property type="entry name" value="GATase1_2"/>
    <property type="match status" value="1"/>
</dbReference>
<dbReference type="Gene3D" id="3.40.50.880">
    <property type="match status" value="1"/>
</dbReference>
<proteinExistence type="predicted"/>
<name>A0ABS5R2Y3_9HYPH</name>
<dbReference type="PANTHER" id="PTHR43235">
    <property type="entry name" value="GLUTAMINE AMIDOTRANSFERASE PB2B2.05-RELATED"/>
    <property type="match status" value="1"/>
</dbReference>
<dbReference type="Proteomes" id="UP001166585">
    <property type="component" value="Unassembled WGS sequence"/>
</dbReference>
<evidence type="ECO:0000313" key="1">
    <source>
        <dbReference type="EMBL" id="MBS9476016.1"/>
    </source>
</evidence>
<dbReference type="InterPro" id="IPR011697">
    <property type="entry name" value="Peptidase_C26"/>
</dbReference>
<organism evidence="1 2">
    <name type="scientific">Ancylobacter radicis</name>
    <dbReference type="NCBI Taxonomy" id="2836179"/>
    <lineage>
        <taxon>Bacteria</taxon>
        <taxon>Pseudomonadati</taxon>
        <taxon>Pseudomonadota</taxon>
        <taxon>Alphaproteobacteria</taxon>
        <taxon>Hyphomicrobiales</taxon>
        <taxon>Xanthobacteraceae</taxon>
        <taxon>Ancylobacter</taxon>
    </lineage>
</organism>
<dbReference type="RefSeq" id="WP_213753870.1">
    <property type="nucleotide sequence ID" value="NZ_JAHCQH010000012.1"/>
</dbReference>
<evidence type="ECO:0000313" key="2">
    <source>
        <dbReference type="Proteomes" id="UP001166585"/>
    </source>
</evidence>
<dbReference type="PANTHER" id="PTHR43235:SF1">
    <property type="entry name" value="GLUTAMINE AMIDOTRANSFERASE PB2B2.05-RELATED"/>
    <property type="match status" value="1"/>
</dbReference>
<gene>
    <name evidence="1" type="ORF">KIP89_02730</name>
</gene>
<dbReference type="InterPro" id="IPR029062">
    <property type="entry name" value="Class_I_gatase-like"/>
</dbReference>
<dbReference type="EMBL" id="JAHCQH010000012">
    <property type="protein sequence ID" value="MBS9476016.1"/>
    <property type="molecule type" value="Genomic_DNA"/>
</dbReference>
<sequence>MRPVIGVISDVKTINGQNTHGVTEKYIYAVARGAQAMPVLIPGTISAVDAAMAPERVVIEEILDLVDGIFLPGSPSNVGPQHYGDLPHDPPLPADPHRDDISLPLIKAALERGVPLFGVCRGFQEMNVALGGTLFQKLYQQPGRFDHREDSSLDLDGQYAPAHDVALAPGGLLASLAGADRWRVNSLHGQGVAQLAPAVEIEAQAEDGTIEAFRVPNTPGFNIAIQWHPEWRFWEDKLSSGVFTAFGTAARLYGEARRGAPKLKAAV</sequence>
<keyword evidence="1" id="KW-0378">Hydrolase</keyword>
<dbReference type="InterPro" id="IPR044668">
    <property type="entry name" value="PuuD-like"/>
</dbReference>
<comment type="caution">
    <text evidence="1">The sequence shown here is derived from an EMBL/GenBank/DDBJ whole genome shotgun (WGS) entry which is preliminary data.</text>
</comment>
<dbReference type="GO" id="GO:0016787">
    <property type="term" value="F:hydrolase activity"/>
    <property type="evidence" value="ECO:0007669"/>
    <property type="project" value="UniProtKB-KW"/>
</dbReference>